<gene>
    <name evidence="1" type="ORF">PCOR1329_LOCUS48511</name>
</gene>
<keyword evidence="2" id="KW-1185">Reference proteome</keyword>
<dbReference type="EMBL" id="CAUYUJ010015859">
    <property type="protein sequence ID" value="CAK0858994.1"/>
    <property type="molecule type" value="Genomic_DNA"/>
</dbReference>
<protein>
    <submittedName>
        <fullName evidence="1">Uncharacterized protein</fullName>
    </submittedName>
</protein>
<evidence type="ECO:0000313" key="1">
    <source>
        <dbReference type="EMBL" id="CAK0858994.1"/>
    </source>
</evidence>
<proteinExistence type="predicted"/>
<organism evidence="1 2">
    <name type="scientific">Prorocentrum cordatum</name>
    <dbReference type="NCBI Taxonomy" id="2364126"/>
    <lineage>
        <taxon>Eukaryota</taxon>
        <taxon>Sar</taxon>
        <taxon>Alveolata</taxon>
        <taxon>Dinophyceae</taxon>
        <taxon>Prorocentrales</taxon>
        <taxon>Prorocentraceae</taxon>
        <taxon>Prorocentrum</taxon>
    </lineage>
</organism>
<comment type="caution">
    <text evidence="1">The sequence shown here is derived from an EMBL/GenBank/DDBJ whole genome shotgun (WGS) entry which is preliminary data.</text>
</comment>
<sequence>EQAAEEDKFLCLKENRWVPRSEKSKGQNQADSCETCVANYKGLTRRWAKDKKLKTWWADKAPQEKEEWYCSHKDATGAVKRTAGSRLKITTGRVKETGKEERKRVWWQPCSIRCGVEYMTKHPNWTQRDCWQEWQKELMSDGVMKKKKNDRGEWLIGEYQGEMEDLVDTDKFQQVVASDSMDDVDAAMELLQQAGNARDAHAQSSSWSGLDMPARANPEGLSNVPDEMVAGVLERSVSMHDDRDNEDFLSMVGQAQAAKRSYDELLLSDSAAAAAYAATRPEQEPAEGKSKEAELLAMNGNIDAHLVAIANKFSAAGLDAKSFISYLANEVEKGESLNTDVEAMFTKLKTYVSQLPGEVQKVSEECKALAKAEKPDSGKIKEELKRVATEYTKQESTFGQMQAALKMLKMRVGFQSRLAKRIKLRRGIAQEDLTATEHSARFQFVLSHLKQNQNIATTWDAVLQGKPAILQLDEASQAEAKKGAAYKAMLKWFSAQLEKQEYGKQGIQAAVVNQISKALFNKVGMPREFEKPLRARIPVPEATCREVGKWMLYQGVEHHTVGMPTAYGLTEQRLLLEGKELVIGLSFVVLARPLKEAMEELETSPGIDLVKAASEAPNFMVIIPPWHIVTLPAGYIYLTFRMEETMGIKWNTFNMVGESCGVGQGACLAHRWCSALLEAYPALVKGSPQCVQILKACQAKFGTSTPQSNVPMAILGGGD</sequence>
<feature type="non-terminal residue" evidence="1">
    <location>
        <position position="719"/>
    </location>
</feature>
<reference evidence="1" key="1">
    <citation type="submission" date="2023-10" db="EMBL/GenBank/DDBJ databases">
        <authorList>
            <person name="Chen Y."/>
            <person name="Shah S."/>
            <person name="Dougan E. K."/>
            <person name="Thang M."/>
            <person name="Chan C."/>
        </authorList>
    </citation>
    <scope>NUCLEOTIDE SEQUENCE [LARGE SCALE GENOMIC DNA]</scope>
</reference>
<evidence type="ECO:0000313" key="2">
    <source>
        <dbReference type="Proteomes" id="UP001189429"/>
    </source>
</evidence>
<name>A0ABN9UH73_9DINO</name>
<feature type="non-terminal residue" evidence="1">
    <location>
        <position position="1"/>
    </location>
</feature>
<dbReference type="Proteomes" id="UP001189429">
    <property type="component" value="Unassembled WGS sequence"/>
</dbReference>
<accession>A0ABN9UH73</accession>